<organism evidence="1 2">
    <name type="scientific">Sulfitobacter delicatus</name>
    <dbReference type="NCBI Taxonomy" id="218672"/>
    <lineage>
        <taxon>Bacteria</taxon>
        <taxon>Pseudomonadati</taxon>
        <taxon>Pseudomonadota</taxon>
        <taxon>Alphaproteobacteria</taxon>
        <taxon>Rhodobacterales</taxon>
        <taxon>Roseobacteraceae</taxon>
        <taxon>Sulfitobacter</taxon>
    </lineage>
</organism>
<dbReference type="PRINTS" id="PR00081">
    <property type="entry name" value="GDHRDH"/>
</dbReference>
<keyword evidence="2" id="KW-1185">Reference proteome</keyword>
<dbReference type="Pfam" id="PF00106">
    <property type="entry name" value="adh_short"/>
    <property type="match status" value="1"/>
</dbReference>
<reference evidence="2" key="1">
    <citation type="submission" date="2016-10" db="EMBL/GenBank/DDBJ databases">
        <authorList>
            <person name="Varghese N."/>
            <person name="Submissions S."/>
        </authorList>
    </citation>
    <scope>NUCLEOTIDE SEQUENCE [LARGE SCALE GENOMIC DNA]</scope>
    <source>
        <strain evidence="2">DSM 16477</strain>
    </source>
</reference>
<evidence type="ECO:0000313" key="1">
    <source>
        <dbReference type="EMBL" id="SDG98690.1"/>
    </source>
</evidence>
<dbReference type="RefSeq" id="WP_093744115.1">
    <property type="nucleotide sequence ID" value="NZ_FNBP01000016.1"/>
</dbReference>
<dbReference type="SUPFAM" id="SSF51735">
    <property type="entry name" value="NAD(P)-binding Rossmann-fold domains"/>
    <property type="match status" value="1"/>
</dbReference>
<dbReference type="InterPro" id="IPR051468">
    <property type="entry name" value="Fungal_SecMetab_SDRs"/>
</dbReference>
<dbReference type="OrthoDB" id="9785826at2"/>
<dbReference type="PANTHER" id="PTHR43544:SF12">
    <property type="entry name" value="NAD(P)-BINDING ROSSMANN-FOLD SUPERFAMILY PROTEIN"/>
    <property type="match status" value="1"/>
</dbReference>
<accession>A0A1G7YS20</accession>
<dbReference type="InterPro" id="IPR036291">
    <property type="entry name" value="NAD(P)-bd_dom_sf"/>
</dbReference>
<dbReference type="AlphaFoldDB" id="A0A1G7YS20"/>
<dbReference type="STRING" id="218672.SAMN04489759_11643"/>
<name>A0A1G7YS20_9RHOB</name>
<dbReference type="InterPro" id="IPR002347">
    <property type="entry name" value="SDR_fam"/>
</dbReference>
<dbReference type="PANTHER" id="PTHR43544">
    <property type="entry name" value="SHORT-CHAIN DEHYDROGENASE/REDUCTASE"/>
    <property type="match status" value="1"/>
</dbReference>
<dbReference type="Proteomes" id="UP000199399">
    <property type="component" value="Unassembled WGS sequence"/>
</dbReference>
<dbReference type="GO" id="GO:0005737">
    <property type="term" value="C:cytoplasm"/>
    <property type="evidence" value="ECO:0007669"/>
    <property type="project" value="TreeGrafter"/>
</dbReference>
<proteinExistence type="predicted"/>
<dbReference type="Gene3D" id="3.40.50.720">
    <property type="entry name" value="NAD(P)-binding Rossmann-like Domain"/>
    <property type="match status" value="1"/>
</dbReference>
<gene>
    <name evidence="1" type="ORF">SAMN04489759_11643</name>
</gene>
<dbReference type="EMBL" id="FNBP01000016">
    <property type="protein sequence ID" value="SDG98690.1"/>
    <property type="molecule type" value="Genomic_DNA"/>
</dbReference>
<sequence length="222" mass="23131">MNARVLVIGASGGIGAALVEGCRARGDAVTPLSRSADGLDLTDEASVSAVLEAVASPFDAVFIATGALEIDSVSPEKSIRSITQKAMMDQFALNAVGPALVLRHASKLLPRDRRAVFAVLSARVGSIGDNRLGGWISYRSAKAAVNQIVHTAAIELSRSHPQSICVALHPGTVETPFTEKYLGRHPAVPPEEAAGNLLNVVDGLTPAESGGFFDWAGKAVPW</sequence>
<dbReference type="GO" id="GO:0016491">
    <property type="term" value="F:oxidoreductase activity"/>
    <property type="evidence" value="ECO:0007669"/>
    <property type="project" value="TreeGrafter"/>
</dbReference>
<protein>
    <submittedName>
        <fullName evidence="1">NAD(P)-dependent dehydrogenase, short-chain alcohol dehydrogenase family</fullName>
    </submittedName>
</protein>
<evidence type="ECO:0000313" key="2">
    <source>
        <dbReference type="Proteomes" id="UP000199399"/>
    </source>
</evidence>